<feature type="region of interest" description="Disordered" evidence="1">
    <location>
        <begin position="1"/>
        <end position="29"/>
    </location>
</feature>
<dbReference type="AlphaFoldDB" id="A0A371CYD3"/>
<organism evidence="3 4">
    <name type="scientific">Lentinus brumalis</name>
    <dbReference type="NCBI Taxonomy" id="2498619"/>
    <lineage>
        <taxon>Eukaryota</taxon>
        <taxon>Fungi</taxon>
        <taxon>Dikarya</taxon>
        <taxon>Basidiomycota</taxon>
        <taxon>Agaricomycotina</taxon>
        <taxon>Agaricomycetes</taxon>
        <taxon>Polyporales</taxon>
        <taxon>Polyporaceae</taxon>
        <taxon>Lentinus</taxon>
    </lineage>
</organism>
<dbReference type="Pfam" id="PF01031">
    <property type="entry name" value="Dynamin_M"/>
    <property type="match status" value="1"/>
</dbReference>
<dbReference type="STRING" id="139420.A0A371CYD3"/>
<gene>
    <name evidence="3" type="ORF">OH76DRAFT_1010911</name>
</gene>
<dbReference type="InterPro" id="IPR000375">
    <property type="entry name" value="Dynamin_stalk"/>
</dbReference>
<accession>A0A371CYD3</accession>
<keyword evidence="4" id="KW-1185">Reference proteome</keyword>
<dbReference type="EMBL" id="KZ857439">
    <property type="protein sequence ID" value="RDX45280.1"/>
    <property type="molecule type" value="Genomic_DNA"/>
</dbReference>
<evidence type="ECO:0000256" key="1">
    <source>
        <dbReference type="SAM" id="MobiDB-lite"/>
    </source>
</evidence>
<proteinExistence type="predicted"/>
<evidence type="ECO:0000313" key="4">
    <source>
        <dbReference type="Proteomes" id="UP000256964"/>
    </source>
</evidence>
<evidence type="ECO:0000313" key="3">
    <source>
        <dbReference type="EMBL" id="RDX45280.1"/>
    </source>
</evidence>
<reference evidence="3 4" key="1">
    <citation type="journal article" date="2018" name="Biotechnol. Biofuels">
        <title>Integrative visual omics of the white-rot fungus Polyporus brumalis exposes the biotechnological potential of its oxidative enzymes for delignifying raw plant biomass.</title>
        <authorList>
            <person name="Miyauchi S."/>
            <person name="Rancon A."/>
            <person name="Drula E."/>
            <person name="Hage H."/>
            <person name="Chaduli D."/>
            <person name="Favel A."/>
            <person name="Grisel S."/>
            <person name="Henrissat B."/>
            <person name="Herpoel-Gimbert I."/>
            <person name="Ruiz-Duenas F.J."/>
            <person name="Chevret D."/>
            <person name="Hainaut M."/>
            <person name="Lin J."/>
            <person name="Wang M."/>
            <person name="Pangilinan J."/>
            <person name="Lipzen A."/>
            <person name="Lesage-Meessen L."/>
            <person name="Navarro D."/>
            <person name="Riley R."/>
            <person name="Grigoriev I.V."/>
            <person name="Zhou S."/>
            <person name="Raouche S."/>
            <person name="Rosso M.N."/>
        </authorList>
    </citation>
    <scope>NUCLEOTIDE SEQUENCE [LARGE SCALE GENOMIC DNA]</scope>
    <source>
        <strain evidence="3 4">BRFM 1820</strain>
    </source>
</reference>
<protein>
    <recommendedName>
        <fullName evidence="2">Dynamin stalk domain-containing protein</fullName>
    </recommendedName>
</protein>
<evidence type="ECO:0000259" key="2">
    <source>
        <dbReference type="Pfam" id="PF01031"/>
    </source>
</evidence>
<dbReference type="Proteomes" id="UP000256964">
    <property type="component" value="Unassembled WGS sequence"/>
</dbReference>
<dbReference type="Gene3D" id="1.20.120.1240">
    <property type="entry name" value="Dynamin, middle domain"/>
    <property type="match status" value="1"/>
</dbReference>
<name>A0A371CYD3_9APHY</name>
<dbReference type="OrthoDB" id="5061070at2759"/>
<feature type="domain" description="Dynamin stalk" evidence="2">
    <location>
        <begin position="23"/>
        <end position="222"/>
    </location>
</feature>
<sequence length="294" mass="33029">MSKLLTKMTQQSLPRPRWHARSSSATKELNALPPPDPLLFKIDLVTKLCFEVKECVRGSTTHTALVQKNNAVYQGLNLAMGRTAPAFVPFECSGFPRDVFPFVVPEHTGMLQYLEDVKAHIGSSVTRELPHHIPYAAKESLIRDFLETWEHSTMSCFEDVQEKLKHTLSATTDQLYGRFGALNAAGSSIVMEHVSECKAKAEKLIRYHLYSERTLLYTQNKDQPDARRERYLTLYTEARKPVFGTTNAAFKPTPDASAYAQQAHSTTFGQARAEKVDVRLLTFARSVKGARAHG</sequence>